<name>A0ABW0EC92_9BACT</name>
<dbReference type="EMBL" id="JBHSKT010000010">
    <property type="protein sequence ID" value="MFC5271992.1"/>
    <property type="molecule type" value="Genomic_DNA"/>
</dbReference>
<organism evidence="1 2">
    <name type="scientific">Adhaeribacter terreus</name>
    <dbReference type="NCBI Taxonomy" id="529703"/>
    <lineage>
        <taxon>Bacteria</taxon>
        <taxon>Pseudomonadati</taxon>
        <taxon>Bacteroidota</taxon>
        <taxon>Cytophagia</taxon>
        <taxon>Cytophagales</taxon>
        <taxon>Hymenobacteraceae</taxon>
        <taxon>Adhaeribacter</taxon>
    </lineage>
</organism>
<evidence type="ECO:0000313" key="2">
    <source>
        <dbReference type="Proteomes" id="UP001596161"/>
    </source>
</evidence>
<evidence type="ECO:0000313" key="1">
    <source>
        <dbReference type="EMBL" id="MFC5271992.1"/>
    </source>
</evidence>
<dbReference type="RefSeq" id="WP_378018350.1">
    <property type="nucleotide sequence ID" value="NZ_JBHSKT010000010.1"/>
</dbReference>
<protein>
    <recommendedName>
        <fullName evidence="3">STAS/SEC14 domain-containing protein</fullName>
    </recommendedName>
</protein>
<sequence length="134" mass="15404">MILGNTQLQFSYDAQKGILYAKWPEFGPYTIQHLEEPFSEIISTLIRCNASKFIIDASHCIINHSDAGFREMMELFVSGLAQTPLRKLARVKRPDSVYANLFDNFFQEISTAMEVDITFKNFATKEEALAWLEE</sequence>
<comment type="caution">
    <text evidence="1">The sequence shown here is derived from an EMBL/GenBank/DDBJ whole genome shotgun (WGS) entry which is preliminary data.</text>
</comment>
<evidence type="ECO:0008006" key="3">
    <source>
        <dbReference type="Google" id="ProtNLM"/>
    </source>
</evidence>
<proteinExistence type="predicted"/>
<keyword evidence="2" id="KW-1185">Reference proteome</keyword>
<gene>
    <name evidence="1" type="ORF">ACFPIB_15350</name>
</gene>
<reference evidence="2" key="1">
    <citation type="journal article" date="2019" name="Int. J. Syst. Evol. Microbiol.">
        <title>The Global Catalogue of Microorganisms (GCM) 10K type strain sequencing project: providing services to taxonomists for standard genome sequencing and annotation.</title>
        <authorList>
            <consortium name="The Broad Institute Genomics Platform"/>
            <consortium name="The Broad Institute Genome Sequencing Center for Infectious Disease"/>
            <person name="Wu L."/>
            <person name="Ma J."/>
        </authorList>
    </citation>
    <scope>NUCLEOTIDE SEQUENCE [LARGE SCALE GENOMIC DNA]</scope>
    <source>
        <strain evidence="2">KACC 12602</strain>
    </source>
</reference>
<accession>A0ABW0EC92</accession>
<dbReference type="Proteomes" id="UP001596161">
    <property type="component" value="Unassembled WGS sequence"/>
</dbReference>